<evidence type="ECO:0000256" key="12">
    <source>
        <dbReference type="PROSITE-ProRule" id="PRU10141"/>
    </source>
</evidence>
<keyword evidence="7 12" id="KW-0067">ATP-binding</keyword>
<feature type="compositionally biased region" description="Polar residues" evidence="13">
    <location>
        <begin position="407"/>
        <end position="425"/>
    </location>
</feature>
<comment type="catalytic activity">
    <reaction evidence="10">
        <text>L-threonyl-[protein] + ATP = O-phospho-L-threonyl-[protein] + ADP + H(+)</text>
        <dbReference type="Rhea" id="RHEA:46608"/>
        <dbReference type="Rhea" id="RHEA-COMP:11060"/>
        <dbReference type="Rhea" id="RHEA-COMP:11605"/>
        <dbReference type="ChEBI" id="CHEBI:15378"/>
        <dbReference type="ChEBI" id="CHEBI:30013"/>
        <dbReference type="ChEBI" id="CHEBI:30616"/>
        <dbReference type="ChEBI" id="CHEBI:61977"/>
        <dbReference type="ChEBI" id="CHEBI:456216"/>
        <dbReference type="EC" id="2.7.11.1"/>
    </reaction>
</comment>
<dbReference type="GO" id="GO:0046872">
    <property type="term" value="F:metal ion binding"/>
    <property type="evidence" value="ECO:0007669"/>
    <property type="project" value="UniProtKB-KW"/>
</dbReference>
<feature type="domain" description="Protein kinase" evidence="14">
    <location>
        <begin position="104"/>
        <end position="332"/>
    </location>
</feature>
<dbReference type="Proteomes" id="UP000095282">
    <property type="component" value="Unplaced"/>
</dbReference>
<organism evidence="15 16">
    <name type="scientific">Caenorhabditis tropicalis</name>
    <dbReference type="NCBI Taxonomy" id="1561998"/>
    <lineage>
        <taxon>Eukaryota</taxon>
        <taxon>Metazoa</taxon>
        <taxon>Ecdysozoa</taxon>
        <taxon>Nematoda</taxon>
        <taxon>Chromadorea</taxon>
        <taxon>Rhabditida</taxon>
        <taxon>Rhabditina</taxon>
        <taxon>Rhabditomorpha</taxon>
        <taxon>Rhabditoidea</taxon>
        <taxon>Rhabditidae</taxon>
        <taxon>Peloderinae</taxon>
        <taxon>Caenorhabditis</taxon>
    </lineage>
</organism>
<keyword evidence="15" id="KW-1185">Reference proteome</keyword>
<dbReference type="GO" id="GO:0004674">
    <property type="term" value="F:protein serine/threonine kinase activity"/>
    <property type="evidence" value="ECO:0007669"/>
    <property type="project" value="UniProtKB-KW"/>
</dbReference>
<comment type="catalytic activity">
    <reaction evidence="11">
        <text>L-seryl-[protein] + ATP = O-phospho-L-seryl-[protein] + ADP + H(+)</text>
        <dbReference type="Rhea" id="RHEA:17989"/>
        <dbReference type="Rhea" id="RHEA-COMP:9863"/>
        <dbReference type="Rhea" id="RHEA-COMP:11604"/>
        <dbReference type="ChEBI" id="CHEBI:15378"/>
        <dbReference type="ChEBI" id="CHEBI:29999"/>
        <dbReference type="ChEBI" id="CHEBI:30616"/>
        <dbReference type="ChEBI" id="CHEBI:83421"/>
        <dbReference type="ChEBI" id="CHEBI:456216"/>
        <dbReference type="EC" id="2.7.11.1"/>
    </reaction>
</comment>
<dbReference type="WBParaSite" id="Csp11.Scaffold629.g11742.t1">
    <property type="protein sequence ID" value="Csp11.Scaffold629.g11742.t1"/>
    <property type="gene ID" value="Csp11.Scaffold629.g11742"/>
</dbReference>
<dbReference type="PROSITE" id="PS00107">
    <property type="entry name" value="PROTEIN_KINASE_ATP"/>
    <property type="match status" value="1"/>
</dbReference>
<keyword evidence="5 12" id="KW-0547">Nucleotide-binding</keyword>
<keyword evidence="6" id="KW-0418">Kinase</keyword>
<reference evidence="16" key="1">
    <citation type="submission" date="2016-11" db="UniProtKB">
        <authorList>
            <consortium name="WormBaseParasite"/>
        </authorList>
    </citation>
    <scope>IDENTIFICATION</scope>
</reference>
<protein>
    <recommendedName>
        <fullName evidence="1">non-specific serine/threonine protein kinase</fullName>
        <ecNumber evidence="1">2.7.11.1</ecNumber>
    </recommendedName>
</protein>
<dbReference type="Pfam" id="PF00069">
    <property type="entry name" value="Pkinase"/>
    <property type="match status" value="1"/>
</dbReference>
<keyword evidence="8" id="KW-0460">Magnesium</keyword>
<evidence type="ECO:0000259" key="14">
    <source>
        <dbReference type="PROSITE" id="PS50011"/>
    </source>
</evidence>
<dbReference type="PANTHER" id="PTHR11042:SF183">
    <property type="entry name" value="MEMBRANE-ASSOCIATED TYROSINE- AND THREONINE-SPECIFIC CDC2-INHIBITORY KINASE"/>
    <property type="match status" value="1"/>
</dbReference>
<accession>A0A1I7TTX3</accession>
<dbReference type="InterPro" id="IPR000719">
    <property type="entry name" value="Prot_kinase_dom"/>
</dbReference>
<evidence type="ECO:0000256" key="10">
    <source>
        <dbReference type="ARBA" id="ARBA00047899"/>
    </source>
</evidence>
<keyword evidence="4" id="KW-0479">Metal-binding</keyword>
<dbReference type="STRING" id="1561998.A0A1I7TTX3"/>
<dbReference type="SUPFAM" id="SSF56112">
    <property type="entry name" value="Protein kinase-like (PK-like)"/>
    <property type="match status" value="1"/>
</dbReference>
<evidence type="ECO:0000313" key="15">
    <source>
        <dbReference type="Proteomes" id="UP000095282"/>
    </source>
</evidence>
<evidence type="ECO:0000256" key="3">
    <source>
        <dbReference type="ARBA" id="ARBA00022679"/>
    </source>
</evidence>
<keyword evidence="3" id="KW-0808">Transferase</keyword>
<evidence type="ECO:0000256" key="6">
    <source>
        <dbReference type="ARBA" id="ARBA00022777"/>
    </source>
</evidence>
<name>A0A1I7TTX3_9PELO</name>
<dbReference type="InterPro" id="IPR017441">
    <property type="entry name" value="Protein_kinase_ATP_BS"/>
</dbReference>
<evidence type="ECO:0000256" key="5">
    <source>
        <dbReference type="ARBA" id="ARBA00022741"/>
    </source>
</evidence>
<dbReference type="eggNOG" id="KOG0601">
    <property type="taxonomic scope" value="Eukaryota"/>
</dbReference>
<evidence type="ECO:0000256" key="1">
    <source>
        <dbReference type="ARBA" id="ARBA00012513"/>
    </source>
</evidence>
<evidence type="ECO:0000256" key="2">
    <source>
        <dbReference type="ARBA" id="ARBA00022527"/>
    </source>
</evidence>
<dbReference type="InterPro" id="IPR050339">
    <property type="entry name" value="CC_SR_Kinase"/>
</dbReference>
<dbReference type="EC" id="2.7.11.1" evidence="1"/>
<dbReference type="Gene3D" id="3.30.200.20">
    <property type="entry name" value="Phosphorylase Kinase, domain 1"/>
    <property type="match status" value="1"/>
</dbReference>
<feature type="binding site" evidence="12">
    <location>
        <position position="134"/>
    </location>
    <ligand>
        <name>ATP</name>
        <dbReference type="ChEBI" id="CHEBI:30616"/>
    </ligand>
</feature>
<evidence type="ECO:0000256" key="8">
    <source>
        <dbReference type="ARBA" id="ARBA00022842"/>
    </source>
</evidence>
<evidence type="ECO:0000256" key="9">
    <source>
        <dbReference type="ARBA" id="ARBA00023306"/>
    </source>
</evidence>
<dbReference type="PANTHER" id="PTHR11042">
    <property type="entry name" value="EUKARYOTIC TRANSLATION INITIATION FACTOR 2-ALPHA KINASE EIF2-ALPHA KINASE -RELATED"/>
    <property type="match status" value="1"/>
</dbReference>
<feature type="compositionally biased region" description="Polar residues" evidence="13">
    <location>
        <begin position="466"/>
        <end position="483"/>
    </location>
</feature>
<dbReference type="GO" id="GO:0051321">
    <property type="term" value="P:meiotic cell cycle"/>
    <property type="evidence" value="ECO:0007669"/>
    <property type="project" value="TreeGrafter"/>
</dbReference>
<evidence type="ECO:0000256" key="13">
    <source>
        <dbReference type="SAM" id="MobiDB-lite"/>
    </source>
</evidence>
<dbReference type="InterPro" id="IPR011009">
    <property type="entry name" value="Kinase-like_dom_sf"/>
</dbReference>
<dbReference type="SMART" id="SM00220">
    <property type="entry name" value="S_TKc"/>
    <property type="match status" value="1"/>
</dbReference>
<evidence type="ECO:0000313" key="16">
    <source>
        <dbReference type="WBParaSite" id="Csp11.Scaffold629.g11742.t1"/>
    </source>
</evidence>
<proteinExistence type="predicted"/>
<evidence type="ECO:0000256" key="11">
    <source>
        <dbReference type="ARBA" id="ARBA00048679"/>
    </source>
</evidence>
<dbReference type="Gene3D" id="1.10.510.10">
    <property type="entry name" value="Transferase(Phosphotransferase) domain 1"/>
    <property type="match status" value="1"/>
</dbReference>
<feature type="region of interest" description="Disordered" evidence="13">
    <location>
        <begin position="400"/>
        <end position="489"/>
    </location>
</feature>
<dbReference type="GO" id="GO:0005634">
    <property type="term" value="C:nucleus"/>
    <property type="evidence" value="ECO:0007669"/>
    <property type="project" value="TreeGrafter"/>
</dbReference>
<evidence type="ECO:0000256" key="7">
    <source>
        <dbReference type="ARBA" id="ARBA00022840"/>
    </source>
</evidence>
<dbReference type="GO" id="GO:0110031">
    <property type="term" value="P:negative regulation of G2/MI transition of meiotic cell cycle"/>
    <property type="evidence" value="ECO:0007669"/>
    <property type="project" value="TreeGrafter"/>
</dbReference>
<dbReference type="PROSITE" id="PS50011">
    <property type="entry name" value="PROTEIN_KINASE_DOM"/>
    <property type="match status" value="1"/>
</dbReference>
<keyword evidence="9" id="KW-0131">Cell cycle</keyword>
<dbReference type="GO" id="GO:0005737">
    <property type="term" value="C:cytoplasm"/>
    <property type="evidence" value="ECO:0007669"/>
    <property type="project" value="TreeGrafter"/>
</dbReference>
<dbReference type="GO" id="GO:0005524">
    <property type="term" value="F:ATP binding"/>
    <property type="evidence" value="ECO:0007669"/>
    <property type="project" value="UniProtKB-UniRule"/>
</dbReference>
<dbReference type="AlphaFoldDB" id="A0A1I7TTX3"/>
<keyword evidence="2" id="KW-0723">Serine/threonine-protein kinase</keyword>
<sequence length="489" mass="55074">MSSFDMSSPWKKCSKSGHQVLIRAVGIQRIELEGADNGEILETKTERYERIGDSEKAPIVVQKMRKSGSLLDKEPMEITRNGMIPFKSVHYDPKIKKDVLNQTHTEIVKIGEGGMGVVFRAKSLEDGLLYAVKKSTREQEAKNFLSIPPHTNILKFHEAWTDNGIVHIKTELCQKDLSMNQNEKRIWTIFLELLSGLSHLHSNGWIHNDLKSENILISMDGRLRIGDMGLATRSGEGKAVDGDGRYIALEVLGNRCTKASDVFSLGIILLELSTNIFLPNSGSTWRDIRNSKIPERFFDGVDEELRELMIQMIHSNPDARPTCEELIEHPIVKEKLKNIHISDFFPTTEGSFRGPLLMKRIPKMSSDISPPNKIQRIEGTSTPVRTTRRLSLRDRGIRIRDFGDSGENLSSTSNIASFRSNQNIPDSIRSLPTLPDIQRTPGNGSNREEESVDPEEEKTSFKSPRVSKTPTRSRKNPTPSGTPKTPKRN</sequence>
<evidence type="ECO:0000256" key="4">
    <source>
        <dbReference type="ARBA" id="ARBA00022723"/>
    </source>
</evidence>